<evidence type="ECO:0000259" key="2">
    <source>
        <dbReference type="Pfam" id="PF08327"/>
    </source>
</evidence>
<proteinExistence type="inferred from homology"/>
<evidence type="ECO:0000256" key="1">
    <source>
        <dbReference type="ARBA" id="ARBA00006817"/>
    </source>
</evidence>
<dbReference type="SUPFAM" id="SSF55961">
    <property type="entry name" value="Bet v1-like"/>
    <property type="match status" value="1"/>
</dbReference>
<evidence type="ECO:0000313" key="3">
    <source>
        <dbReference type="EMBL" id="MFD1718713.1"/>
    </source>
</evidence>
<dbReference type="CDD" id="cd08899">
    <property type="entry name" value="SRPBCC_CalC_Aha1-like_6"/>
    <property type="match status" value="1"/>
</dbReference>
<dbReference type="InterPro" id="IPR013538">
    <property type="entry name" value="ASHA1/2-like_C"/>
</dbReference>
<name>A0ABW4L558_9MICO</name>
<comment type="similarity">
    <text evidence="1">Belongs to the AHA1 family.</text>
</comment>
<sequence length="213" mass="23134">MIDVSTRIAAVDRTVGDRTIEAGQSRTVTLATTYPATVEDVWEAVTDPERLPRWFAPVSGELRLGGRYQVENNAGGTIESCEPPHRFSATWEFGGGMSWIELTVDPQGADRTRLTLEHIAPEDEHWKTFGPGAVGIGWDLALMGLNLHLTTGGGRGEFDEDAWGASPEGLEFVRRSGDGWYAADVAGGTEEPIARERADRTIAFFSGAEVPDD</sequence>
<dbReference type="EMBL" id="JBHUEE010000006">
    <property type="protein sequence ID" value="MFD1718713.1"/>
    <property type="molecule type" value="Genomic_DNA"/>
</dbReference>
<dbReference type="Pfam" id="PF08327">
    <property type="entry name" value="AHSA1"/>
    <property type="match status" value="1"/>
</dbReference>
<organism evidence="3 4">
    <name type="scientific">Georgenia deserti</name>
    <dbReference type="NCBI Taxonomy" id="2093781"/>
    <lineage>
        <taxon>Bacteria</taxon>
        <taxon>Bacillati</taxon>
        <taxon>Actinomycetota</taxon>
        <taxon>Actinomycetes</taxon>
        <taxon>Micrococcales</taxon>
        <taxon>Bogoriellaceae</taxon>
        <taxon>Georgenia</taxon>
    </lineage>
</organism>
<accession>A0ABW4L558</accession>
<dbReference type="RefSeq" id="WP_388007542.1">
    <property type="nucleotide sequence ID" value="NZ_JBHUEE010000006.1"/>
</dbReference>
<reference evidence="4" key="1">
    <citation type="journal article" date="2019" name="Int. J. Syst. Evol. Microbiol.">
        <title>The Global Catalogue of Microorganisms (GCM) 10K type strain sequencing project: providing services to taxonomists for standard genome sequencing and annotation.</title>
        <authorList>
            <consortium name="The Broad Institute Genomics Platform"/>
            <consortium name="The Broad Institute Genome Sequencing Center for Infectious Disease"/>
            <person name="Wu L."/>
            <person name="Ma J."/>
        </authorList>
    </citation>
    <scope>NUCLEOTIDE SEQUENCE [LARGE SCALE GENOMIC DNA]</scope>
    <source>
        <strain evidence="4">JCM 17130</strain>
    </source>
</reference>
<gene>
    <name evidence="3" type="ORF">ACFSE6_12770</name>
</gene>
<dbReference type="Proteomes" id="UP001597277">
    <property type="component" value="Unassembled WGS sequence"/>
</dbReference>
<evidence type="ECO:0000313" key="4">
    <source>
        <dbReference type="Proteomes" id="UP001597277"/>
    </source>
</evidence>
<dbReference type="InterPro" id="IPR023393">
    <property type="entry name" value="START-like_dom_sf"/>
</dbReference>
<keyword evidence="4" id="KW-1185">Reference proteome</keyword>
<protein>
    <submittedName>
        <fullName evidence="3">SRPBCC family protein</fullName>
    </submittedName>
</protein>
<feature type="domain" description="Activator of Hsp90 ATPase homologue 1/2-like C-terminal" evidence="2">
    <location>
        <begin position="36"/>
        <end position="145"/>
    </location>
</feature>
<comment type="caution">
    <text evidence="3">The sequence shown here is derived from an EMBL/GenBank/DDBJ whole genome shotgun (WGS) entry which is preliminary data.</text>
</comment>
<dbReference type="Gene3D" id="3.30.530.20">
    <property type="match status" value="1"/>
</dbReference>